<name>F4PZ98_CACFS</name>
<reference evidence="4" key="2">
    <citation type="journal article" date="2011" name="Genome Res.">
        <title>Phylogeny-wide analysis of social amoeba genomes highlights ancient origins for complex intercellular communication.</title>
        <authorList>
            <person name="Heidel A.J."/>
            <person name="Lawal H.M."/>
            <person name="Felder M."/>
            <person name="Schilde C."/>
            <person name="Helps N.R."/>
            <person name="Tunggal B."/>
            <person name="Rivero F."/>
            <person name="John U."/>
            <person name="Schleicher M."/>
            <person name="Eichinger L."/>
            <person name="Platzer M."/>
            <person name="Noegel A.A."/>
            <person name="Schaap P."/>
            <person name="Gloeckner G."/>
        </authorList>
    </citation>
    <scope>NUCLEOTIDE SEQUENCE [LARGE SCALE GENOMIC DNA]</scope>
    <source>
        <strain evidence="4">SH3</strain>
    </source>
</reference>
<reference evidence="3" key="1">
    <citation type="submission" date="2010-01" db="EMBL/GenBank/DDBJ databases">
        <title>Living fossils from the dawn of multicellularity.</title>
        <authorList>
            <person name="Gloeckner G."/>
            <person name="Schaap P."/>
            <person name="Noegel A.A."/>
            <person name="Felder M."/>
            <person name="Eichinger L."/>
            <person name="Heidel A.J."/>
            <person name="Platzer M."/>
        </authorList>
    </citation>
    <scope>NUCLEOTIDE SEQUENCE [LARGE SCALE GENOMIC DNA]</scope>
    <source>
        <strain evidence="3">SH3</strain>
    </source>
</reference>
<dbReference type="EMBL" id="GL883016">
    <property type="protein sequence ID" value="EGG19127.1"/>
    <property type="molecule type" value="Genomic_DNA"/>
</dbReference>
<feature type="region of interest" description="Disordered" evidence="1">
    <location>
        <begin position="520"/>
        <end position="582"/>
    </location>
</feature>
<dbReference type="RefSeq" id="XP_004366760.1">
    <property type="nucleotide sequence ID" value="XM_004366703.1"/>
</dbReference>
<dbReference type="KEGG" id="dfa:DFA_02374"/>
<organism evidence="3 4">
    <name type="scientific">Cavenderia fasciculata</name>
    <name type="common">Slime mold</name>
    <name type="synonym">Dictyostelium fasciculatum</name>
    <dbReference type="NCBI Taxonomy" id="261658"/>
    <lineage>
        <taxon>Eukaryota</taxon>
        <taxon>Amoebozoa</taxon>
        <taxon>Evosea</taxon>
        <taxon>Eumycetozoa</taxon>
        <taxon>Dictyostelia</taxon>
        <taxon>Acytosteliales</taxon>
        <taxon>Cavenderiaceae</taxon>
        <taxon>Cavenderia</taxon>
    </lineage>
</organism>
<feature type="compositionally biased region" description="Low complexity" evidence="1">
    <location>
        <begin position="520"/>
        <end position="572"/>
    </location>
</feature>
<feature type="compositionally biased region" description="Basic and acidic residues" evidence="1">
    <location>
        <begin position="277"/>
        <end position="287"/>
    </location>
</feature>
<protein>
    <submittedName>
        <fullName evidence="3">Uncharacterized protein</fullName>
    </submittedName>
</protein>
<dbReference type="KEGG" id="dfa:DFA_11660"/>
<feature type="region of interest" description="Disordered" evidence="1">
    <location>
        <begin position="277"/>
        <end position="305"/>
    </location>
</feature>
<dbReference type="AlphaFoldDB" id="F4PZ98"/>
<evidence type="ECO:0000313" key="3">
    <source>
        <dbReference type="EMBL" id="EGG19127.1"/>
    </source>
</evidence>
<proteinExistence type="predicted"/>
<evidence type="ECO:0000256" key="1">
    <source>
        <dbReference type="SAM" id="MobiDB-lite"/>
    </source>
</evidence>
<dbReference type="EMBL" id="GL883029">
    <property type="protein sequence ID" value="EGG13899.1"/>
    <property type="molecule type" value="Genomic_DNA"/>
</dbReference>
<dbReference type="GeneID" id="14865802"/>
<evidence type="ECO:0000313" key="4">
    <source>
        <dbReference type="Proteomes" id="UP000007797"/>
    </source>
</evidence>
<sequence>MPPLNGGDDTVRVLRNHHTIMISLGQPHLKLLIEVHYRTVVIMNGPLPSATETRTTQYPLDRLMVFSLSRQELEKVIPKYYDMSVLSKNKTNELYEKMENRLTLPIRWDSLIVEAIISKVMDIDTRKSSNSPRDYNSAQDVQAKEKIVNKMLSRTFAKLKVDEMVAKYQILRYALLDPDLNPIGCCHSYKTAFANSICNSYSAEVAETCKRMVESALDRQDDRNIFHHESKLVSDLLEDILAKIDDGDIGEGYQALKLIFSSQPLKDHNLECEKKRSKLKEEREAKQNQEPAIPKEKKKKKQFLGDKRPENFDEINFDGSVYSISNLATDLEIDSKNVKKLKVEEHISGDYLQSELSSKLEALIQSSTSISAWSGEDNSIDFSKLTKDQYPSLMDFCESNGYKFPKGYDPTGLKSLMTSDLETIKTTPFALNSFAPQAKFNSTFIPFSIELFVSIIVNSGIDMSLGLTDKHKILRYISKILPNLEKEIGHPLESGYPLDRFKFFDKEIEILKASHLASFPSSSDVTISPSSSSDVTTSPSSLSDVTISPSSSSDTTTSPSSSSDTTTSPSPSSKKKRGRPRSEIVDIKLEKFPDFKDFKLEDLNRQLELRDIESPNIDTRVQEEENIKRLKLVLWQDMKTLTTANPVKLAF</sequence>
<accession>F4PZ98</accession>
<dbReference type="Proteomes" id="UP000007797">
    <property type="component" value="Unassembled WGS sequence"/>
</dbReference>
<evidence type="ECO:0000313" key="2">
    <source>
        <dbReference type="EMBL" id="EGG13899.1"/>
    </source>
</evidence>
<gene>
    <name evidence="3" type="ORF">DFA_02374</name>
    <name evidence="2" type="ORF">DFA_11660</name>
</gene>
<keyword evidence="4" id="KW-1185">Reference proteome</keyword>
<dbReference type="GeneID" id="14871131"/>
<dbReference type="RefSeq" id="XP_004350607.1">
    <property type="nucleotide sequence ID" value="XM_004350556.1"/>
</dbReference>